<accession>A0A2W5SLF7</accession>
<gene>
    <name evidence="2" type="ORF">DI549_07425</name>
</gene>
<dbReference type="NCBIfam" id="TIGR00199">
    <property type="entry name" value="PncC_domain"/>
    <property type="match status" value="1"/>
</dbReference>
<organism evidence="2 3">
    <name type="scientific">Ancylobacter novellus</name>
    <name type="common">Thiobacillus novellus</name>
    <dbReference type="NCBI Taxonomy" id="921"/>
    <lineage>
        <taxon>Bacteria</taxon>
        <taxon>Pseudomonadati</taxon>
        <taxon>Pseudomonadota</taxon>
        <taxon>Alphaproteobacteria</taxon>
        <taxon>Hyphomicrobiales</taxon>
        <taxon>Xanthobacteraceae</taxon>
        <taxon>Ancylobacter</taxon>
    </lineage>
</organism>
<protein>
    <submittedName>
        <fullName evidence="2">Damage-inducible protein CinA</fullName>
    </submittedName>
</protein>
<dbReference type="Gene3D" id="3.90.950.20">
    <property type="entry name" value="CinA-like"/>
    <property type="match status" value="1"/>
</dbReference>
<feature type="domain" description="CinA C-terminal" evidence="1">
    <location>
        <begin position="14"/>
        <end position="162"/>
    </location>
</feature>
<reference evidence="2 3" key="1">
    <citation type="submission" date="2017-08" db="EMBL/GenBank/DDBJ databases">
        <title>Infants hospitalized years apart are colonized by the same room-sourced microbial strains.</title>
        <authorList>
            <person name="Brooks B."/>
            <person name="Olm M.R."/>
            <person name="Firek B.A."/>
            <person name="Baker R."/>
            <person name="Thomas B.C."/>
            <person name="Morowitz M.J."/>
            <person name="Banfield J.F."/>
        </authorList>
    </citation>
    <scope>NUCLEOTIDE SEQUENCE [LARGE SCALE GENOMIC DNA]</scope>
    <source>
        <strain evidence="2">S2_005_001_R2_27</strain>
    </source>
</reference>
<dbReference type="InterPro" id="IPR008136">
    <property type="entry name" value="CinA_C"/>
</dbReference>
<sequence>MSDAQDAIDLEAIRVLDLCRARRLTISTAESCTGGLVAGALTDIAGSSDVLDRGFVTYSNAAKQELLGVSGATLDAHGAVSEETAREMVTGLLRVARTSLGVSVTGIAGPGGGSASKPVGLVHFAAGTAGGRIIGRREVFAGQDRAGVRRLSVLTALAMLAELAAQEPIAS</sequence>
<evidence type="ECO:0000313" key="2">
    <source>
        <dbReference type="EMBL" id="PZQ83677.1"/>
    </source>
</evidence>
<evidence type="ECO:0000313" key="3">
    <source>
        <dbReference type="Proteomes" id="UP000248887"/>
    </source>
</evidence>
<dbReference type="SUPFAM" id="SSF142433">
    <property type="entry name" value="CinA-like"/>
    <property type="match status" value="1"/>
</dbReference>
<comment type="caution">
    <text evidence="2">The sequence shown here is derived from an EMBL/GenBank/DDBJ whole genome shotgun (WGS) entry which is preliminary data.</text>
</comment>
<dbReference type="AlphaFoldDB" id="A0A2W5SLF7"/>
<name>A0A2W5SLF7_ANCNO</name>
<evidence type="ECO:0000259" key="1">
    <source>
        <dbReference type="Pfam" id="PF02464"/>
    </source>
</evidence>
<proteinExistence type="predicted"/>
<dbReference type="InterPro" id="IPR036653">
    <property type="entry name" value="CinA-like_C"/>
</dbReference>
<dbReference type="EMBL" id="QFQD01000017">
    <property type="protein sequence ID" value="PZQ83677.1"/>
    <property type="molecule type" value="Genomic_DNA"/>
</dbReference>
<dbReference type="Proteomes" id="UP000248887">
    <property type="component" value="Unassembled WGS sequence"/>
</dbReference>
<dbReference type="Pfam" id="PF02464">
    <property type="entry name" value="CinA"/>
    <property type="match status" value="1"/>
</dbReference>